<evidence type="ECO:0000259" key="3">
    <source>
        <dbReference type="PROSITE" id="PS51294"/>
    </source>
</evidence>
<feature type="domain" description="Myb-like" evidence="1">
    <location>
        <begin position="23"/>
        <end position="73"/>
    </location>
</feature>
<dbReference type="InterPro" id="IPR050560">
    <property type="entry name" value="MYB_TF"/>
</dbReference>
<evidence type="ECO:0000259" key="1">
    <source>
        <dbReference type="PROSITE" id="PS50090"/>
    </source>
</evidence>
<proteinExistence type="predicted"/>
<organism evidence="4 5">
    <name type="scientific">Basidiobolus ranarum</name>
    <dbReference type="NCBI Taxonomy" id="34480"/>
    <lineage>
        <taxon>Eukaryota</taxon>
        <taxon>Fungi</taxon>
        <taxon>Fungi incertae sedis</taxon>
        <taxon>Zoopagomycota</taxon>
        <taxon>Entomophthoromycotina</taxon>
        <taxon>Basidiobolomycetes</taxon>
        <taxon>Basidiobolales</taxon>
        <taxon>Basidiobolaceae</taxon>
        <taxon>Basidiobolus</taxon>
    </lineage>
</organism>
<dbReference type="SMART" id="SM00717">
    <property type="entry name" value="SANT"/>
    <property type="match status" value="2"/>
</dbReference>
<comment type="caution">
    <text evidence="4">The sequence shown here is derived from an EMBL/GenBank/DDBJ whole genome shotgun (WGS) entry which is preliminary data.</text>
</comment>
<dbReference type="InterPro" id="IPR017884">
    <property type="entry name" value="SANT_dom"/>
</dbReference>
<reference evidence="4 5" key="1">
    <citation type="submission" date="2023-04" db="EMBL/GenBank/DDBJ databases">
        <title>Genome of Basidiobolus ranarum AG-B5.</title>
        <authorList>
            <person name="Stajich J.E."/>
            <person name="Carter-House D."/>
            <person name="Gryganskyi A."/>
        </authorList>
    </citation>
    <scope>NUCLEOTIDE SEQUENCE [LARGE SCALE GENOMIC DNA]</scope>
    <source>
        <strain evidence="4 5">AG-B5</strain>
    </source>
</reference>
<dbReference type="SUPFAM" id="SSF46689">
    <property type="entry name" value="Homeodomain-like"/>
    <property type="match status" value="1"/>
</dbReference>
<dbReference type="Proteomes" id="UP001479436">
    <property type="component" value="Unassembled WGS sequence"/>
</dbReference>
<accession>A0ABR2VU37</accession>
<evidence type="ECO:0000259" key="2">
    <source>
        <dbReference type="PROSITE" id="PS51293"/>
    </source>
</evidence>
<gene>
    <name evidence="4" type="primary">BAS1</name>
    <name evidence="4" type="ORF">K7432_011540</name>
</gene>
<evidence type="ECO:0000313" key="5">
    <source>
        <dbReference type="Proteomes" id="UP001479436"/>
    </source>
</evidence>
<dbReference type="Gene3D" id="1.10.10.60">
    <property type="entry name" value="Homeodomain-like"/>
    <property type="match status" value="2"/>
</dbReference>
<evidence type="ECO:0000313" key="4">
    <source>
        <dbReference type="EMBL" id="KAK9701852.1"/>
    </source>
</evidence>
<feature type="domain" description="SANT" evidence="2">
    <location>
        <begin position="79"/>
        <end position="125"/>
    </location>
</feature>
<name>A0ABR2VU37_9FUNG</name>
<dbReference type="PROSITE" id="PS51293">
    <property type="entry name" value="SANT"/>
    <property type="match status" value="1"/>
</dbReference>
<dbReference type="PROSITE" id="PS50090">
    <property type="entry name" value="MYB_LIKE"/>
    <property type="match status" value="2"/>
</dbReference>
<dbReference type="PROSITE" id="PS51294">
    <property type="entry name" value="HTH_MYB"/>
    <property type="match status" value="2"/>
</dbReference>
<dbReference type="CDD" id="cd00167">
    <property type="entry name" value="SANT"/>
    <property type="match status" value="2"/>
</dbReference>
<dbReference type="InterPro" id="IPR017930">
    <property type="entry name" value="Myb_dom"/>
</dbReference>
<dbReference type="InterPro" id="IPR009057">
    <property type="entry name" value="Homeodomain-like_sf"/>
</dbReference>
<dbReference type="PANTHER" id="PTHR45614">
    <property type="entry name" value="MYB PROTEIN-RELATED"/>
    <property type="match status" value="1"/>
</dbReference>
<keyword evidence="5" id="KW-1185">Reference proteome</keyword>
<dbReference type="InterPro" id="IPR001005">
    <property type="entry name" value="SANT/Myb"/>
</dbReference>
<protein>
    <submittedName>
        <fullName evidence="4">Myb-like DNA-binding protein bas1</fullName>
    </submittedName>
</protein>
<dbReference type="PANTHER" id="PTHR45614:SF51">
    <property type="entry name" value="MYB-LIKE DNA-BINDING PROTEIN BAS1"/>
    <property type="match status" value="1"/>
</dbReference>
<sequence>MIVQDSPGRISKQVLERCDRVLNPKIKHDSWSPEEDALLLKGFQTYGRDWINISESILGRTRVQSQLRYDQHVNPEIPWTDEENELLLKLVDKYGRNWVQIAQEISTKNNIQVKHRYHNTWLKERKIEKTQID</sequence>
<dbReference type="Pfam" id="PF00249">
    <property type="entry name" value="Myb_DNA-binding"/>
    <property type="match status" value="2"/>
</dbReference>
<feature type="domain" description="HTH myb-type" evidence="3">
    <location>
        <begin position="78"/>
        <end position="125"/>
    </location>
</feature>
<feature type="domain" description="Myb-like" evidence="1">
    <location>
        <begin position="78"/>
        <end position="121"/>
    </location>
</feature>
<dbReference type="EMBL" id="JASJQH010007778">
    <property type="protein sequence ID" value="KAK9701852.1"/>
    <property type="molecule type" value="Genomic_DNA"/>
</dbReference>
<feature type="domain" description="HTH myb-type" evidence="3">
    <location>
        <begin position="23"/>
        <end position="77"/>
    </location>
</feature>